<comment type="caution">
    <text evidence="1">The sequence shown here is derived from an EMBL/GenBank/DDBJ whole genome shotgun (WGS) entry which is preliminary data.</text>
</comment>
<protein>
    <recommendedName>
        <fullName evidence="3">UMA domain-containing protein</fullName>
    </recommendedName>
</protein>
<evidence type="ECO:0000313" key="1">
    <source>
        <dbReference type="EMBL" id="KAK6166617.1"/>
    </source>
</evidence>
<proteinExistence type="predicted"/>
<organism evidence="1 2">
    <name type="scientific">Patella caerulea</name>
    <name type="common">Rayed Mediterranean limpet</name>
    <dbReference type="NCBI Taxonomy" id="87958"/>
    <lineage>
        <taxon>Eukaryota</taxon>
        <taxon>Metazoa</taxon>
        <taxon>Spiralia</taxon>
        <taxon>Lophotrochozoa</taxon>
        <taxon>Mollusca</taxon>
        <taxon>Gastropoda</taxon>
        <taxon>Patellogastropoda</taxon>
        <taxon>Patelloidea</taxon>
        <taxon>Patellidae</taxon>
        <taxon>Patella</taxon>
    </lineage>
</organism>
<keyword evidence="2" id="KW-1185">Reference proteome</keyword>
<dbReference type="Proteomes" id="UP001347796">
    <property type="component" value="Unassembled WGS sequence"/>
</dbReference>
<dbReference type="EMBL" id="JAZGQO010000021">
    <property type="protein sequence ID" value="KAK6166617.1"/>
    <property type="molecule type" value="Genomic_DNA"/>
</dbReference>
<evidence type="ECO:0008006" key="3">
    <source>
        <dbReference type="Google" id="ProtNLM"/>
    </source>
</evidence>
<accession>A0AAN8FY69</accession>
<gene>
    <name evidence="1" type="ORF">SNE40_023267</name>
</gene>
<evidence type="ECO:0000313" key="2">
    <source>
        <dbReference type="Proteomes" id="UP001347796"/>
    </source>
</evidence>
<name>A0AAN8FY69_PATCE</name>
<reference evidence="1 2" key="1">
    <citation type="submission" date="2024-01" db="EMBL/GenBank/DDBJ databases">
        <title>The genome of the rayed Mediterranean limpet Patella caerulea (Linnaeus, 1758).</title>
        <authorList>
            <person name="Anh-Thu Weber A."/>
            <person name="Halstead-Nussloch G."/>
        </authorList>
    </citation>
    <scope>NUCLEOTIDE SEQUENCE [LARGE SCALE GENOMIC DNA]</scope>
    <source>
        <strain evidence="1">AATW-2023a</strain>
        <tissue evidence="1">Whole specimen</tissue>
    </source>
</reference>
<dbReference type="AlphaFoldDB" id="A0AAN8FY69"/>
<sequence length="173" mass="19216">MFSSIIGKLKELTQPNDALLPSPMPTDGQGNDTEEDGFLVVGETRSERTTIVGNEFNSATVDAPPSYNQSVIFPVSQDLDMPVPEYPADAYSIIATSTNSNMTAISDLPFQLGPRMAVLKDIQEKNYFSLLAKNTHFNWNSYDYDFKTEMSILNEFGGGEIESSLLSRTYTQY</sequence>